<dbReference type="RefSeq" id="WP_012843530.1">
    <property type="nucleotide sequence ID" value="NC_013501.1"/>
</dbReference>
<feature type="binding site" evidence="4">
    <location>
        <begin position="11"/>
        <end position="15"/>
    </location>
    <ligand>
        <name>ATP</name>
        <dbReference type="ChEBI" id="CHEBI:30616"/>
    </ligand>
</feature>
<dbReference type="PIRSF" id="PIRSF006806">
    <property type="entry name" value="FTHF_cligase"/>
    <property type="match status" value="1"/>
</dbReference>
<feature type="binding site" evidence="4">
    <location>
        <position position="64"/>
    </location>
    <ligand>
        <name>substrate</name>
    </ligand>
</feature>
<dbReference type="Gene3D" id="3.40.50.10420">
    <property type="entry name" value="NagB/RpiA/CoA transferase-like"/>
    <property type="match status" value="1"/>
</dbReference>
<comment type="catalytic activity">
    <reaction evidence="5">
        <text>(6S)-5-formyl-5,6,7,8-tetrahydrofolate + ATP = (6R)-5,10-methenyltetrahydrofolate + ADP + phosphate</text>
        <dbReference type="Rhea" id="RHEA:10488"/>
        <dbReference type="ChEBI" id="CHEBI:30616"/>
        <dbReference type="ChEBI" id="CHEBI:43474"/>
        <dbReference type="ChEBI" id="CHEBI:57455"/>
        <dbReference type="ChEBI" id="CHEBI:57457"/>
        <dbReference type="ChEBI" id="CHEBI:456216"/>
        <dbReference type="EC" id="6.3.3.2"/>
    </reaction>
</comment>
<dbReference type="PANTHER" id="PTHR23407">
    <property type="entry name" value="ATPASE INHIBITOR/5-FORMYLTETRAHYDROFOLATE CYCLO-LIGASE"/>
    <property type="match status" value="1"/>
</dbReference>
<organism evidence="6 7">
    <name type="scientific">Rhodothermus marinus (strain ATCC 43812 / DSM 4252 / R-10)</name>
    <name type="common">Rhodothermus obamensis</name>
    <dbReference type="NCBI Taxonomy" id="518766"/>
    <lineage>
        <taxon>Bacteria</taxon>
        <taxon>Pseudomonadati</taxon>
        <taxon>Rhodothermota</taxon>
        <taxon>Rhodothermia</taxon>
        <taxon>Rhodothermales</taxon>
        <taxon>Rhodothermaceae</taxon>
        <taxon>Rhodothermus</taxon>
    </lineage>
</organism>
<feature type="binding site" evidence="4">
    <location>
        <begin position="142"/>
        <end position="150"/>
    </location>
    <ligand>
        <name>ATP</name>
        <dbReference type="ChEBI" id="CHEBI:30616"/>
    </ligand>
</feature>
<dbReference type="AlphaFoldDB" id="D0MHG0"/>
<dbReference type="Proteomes" id="UP000002221">
    <property type="component" value="Chromosome"/>
</dbReference>
<dbReference type="EMBL" id="CP001807">
    <property type="protein sequence ID" value="ACY47918.1"/>
    <property type="molecule type" value="Genomic_DNA"/>
</dbReference>
<keyword evidence="6" id="KW-0436">Ligase</keyword>
<dbReference type="STRING" id="518766.Rmar_1025"/>
<keyword evidence="5" id="KW-0460">Magnesium</keyword>
<dbReference type="PANTHER" id="PTHR23407:SF1">
    <property type="entry name" value="5-FORMYLTETRAHYDROFOLATE CYCLO-LIGASE"/>
    <property type="match status" value="1"/>
</dbReference>
<dbReference type="GO" id="GO:0030272">
    <property type="term" value="F:5-formyltetrahydrofolate cyclo-ligase activity"/>
    <property type="evidence" value="ECO:0007669"/>
    <property type="project" value="UniProtKB-EC"/>
</dbReference>
<evidence type="ECO:0000313" key="7">
    <source>
        <dbReference type="Proteomes" id="UP000002221"/>
    </source>
</evidence>
<gene>
    <name evidence="6" type="ordered locus">Rmar_1025</name>
</gene>
<evidence type="ECO:0000256" key="5">
    <source>
        <dbReference type="RuleBase" id="RU361279"/>
    </source>
</evidence>
<evidence type="ECO:0000313" key="6">
    <source>
        <dbReference type="EMBL" id="ACY47918.1"/>
    </source>
</evidence>
<dbReference type="eggNOG" id="COG0212">
    <property type="taxonomic scope" value="Bacteria"/>
</dbReference>
<dbReference type="InterPro" id="IPR024185">
    <property type="entry name" value="FTHF_cligase-like_sf"/>
</dbReference>
<protein>
    <recommendedName>
        <fullName evidence="5">5-formyltetrahydrofolate cyclo-ligase</fullName>
        <ecNumber evidence="5">6.3.3.2</ecNumber>
    </recommendedName>
</protein>
<reference evidence="6 7" key="1">
    <citation type="journal article" date="2009" name="Stand. Genomic Sci.">
        <title>Complete genome sequence of Rhodothermus marinus type strain (R-10).</title>
        <authorList>
            <person name="Nolan M."/>
            <person name="Tindall B.J."/>
            <person name="Pomrenke H."/>
            <person name="Lapidus A."/>
            <person name="Copeland A."/>
            <person name="Glavina Del Rio T."/>
            <person name="Lucas S."/>
            <person name="Chen F."/>
            <person name="Tice H."/>
            <person name="Cheng J.F."/>
            <person name="Saunders E."/>
            <person name="Han C."/>
            <person name="Bruce D."/>
            <person name="Goodwin L."/>
            <person name="Chain P."/>
            <person name="Pitluck S."/>
            <person name="Ovchinikova G."/>
            <person name="Pati A."/>
            <person name="Ivanova N."/>
            <person name="Mavromatis K."/>
            <person name="Chen A."/>
            <person name="Palaniappan K."/>
            <person name="Land M."/>
            <person name="Hauser L."/>
            <person name="Chang Y.J."/>
            <person name="Jeffries C.D."/>
            <person name="Brettin T."/>
            <person name="Goker M."/>
            <person name="Bristow J."/>
            <person name="Eisen J.A."/>
            <person name="Markowitz V."/>
            <person name="Hugenholtz P."/>
            <person name="Kyrpides N.C."/>
            <person name="Klenk H.P."/>
            <person name="Detter J.C."/>
        </authorList>
    </citation>
    <scope>NUCLEOTIDE SEQUENCE [LARGE SCALE GENOMIC DNA]</scope>
    <source>
        <strain evidence="7">ATCC 43812 / DSM 4252 / R-10</strain>
    </source>
</reference>
<comment type="similarity">
    <text evidence="1 5">Belongs to the 5-formyltetrahydrofolate cyclo-ligase family.</text>
</comment>
<dbReference type="GO" id="GO:0035999">
    <property type="term" value="P:tetrahydrofolate interconversion"/>
    <property type="evidence" value="ECO:0007669"/>
    <property type="project" value="TreeGrafter"/>
</dbReference>
<proteinExistence type="inferred from homology"/>
<evidence type="ECO:0000256" key="1">
    <source>
        <dbReference type="ARBA" id="ARBA00010638"/>
    </source>
</evidence>
<evidence type="ECO:0000256" key="3">
    <source>
        <dbReference type="ARBA" id="ARBA00022840"/>
    </source>
</evidence>
<sequence>MSLDTLPVQIKETLRRQFRAFRASLSEEAHRRRSRAIVRRLQELPELREARSVLLYWPLLERREIDLRPLASWLRSRGKLVALPVVACTDPPKLEARRFDDPSQLERGPWGLQEPRTAPLVPPETLDVVLVPALGVGRNGYRIGYGKGYYDTFLRGLSACTICPVYMECLVDVVPPEPHDIPVQIVVTEQEVIRRS</sequence>
<evidence type="ECO:0000256" key="2">
    <source>
        <dbReference type="ARBA" id="ARBA00022741"/>
    </source>
</evidence>
<dbReference type="SUPFAM" id="SSF100950">
    <property type="entry name" value="NagB/RpiA/CoA transferase-like"/>
    <property type="match status" value="1"/>
</dbReference>
<keyword evidence="7" id="KW-1185">Reference proteome</keyword>
<keyword evidence="2 4" id="KW-0547">Nucleotide-binding</keyword>
<dbReference type="EC" id="6.3.3.2" evidence="5"/>
<dbReference type="InterPro" id="IPR037171">
    <property type="entry name" value="NagB/RpiA_transferase-like"/>
</dbReference>
<dbReference type="NCBIfam" id="TIGR02727">
    <property type="entry name" value="MTHFS_bact"/>
    <property type="match status" value="1"/>
</dbReference>
<dbReference type="InterPro" id="IPR002698">
    <property type="entry name" value="FTHF_cligase"/>
</dbReference>
<dbReference type="GO" id="GO:0005524">
    <property type="term" value="F:ATP binding"/>
    <property type="evidence" value="ECO:0007669"/>
    <property type="project" value="UniProtKB-KW"/>
</dbReference>
<dbReference type="GO" id="GO:0046872">
    <property type="term" value="F:metal ion binding"/>
    <property type="evidence" value="ECO:0007669"/>
    <property type="project" value="UniProtKB-KW"/>
</dbReference>
<dbReference type="GO" id="GO:0009396">
    <property type="term" value="P:folic acid-containing compound biosynthetic process"/>
    <property type="evidence" value="ECO:0007669"/>
    <property type="project" value="TreeGrafter"/>
</dbReference>
<dbReference type="KEGG" id="rmr:Rmar_1025"/>
<name>D0MHG0_RHOM4</name>
<dbReference type="OrthoDB" id="9801938at2"/>
<accession>D0MHG0</accession>
<dbReference type="Pfam" id="PF01812">
    <property type="entry name" value="5-FTHF_cyc-lig"/>
    <property type="match status" value="1"/>
</dbReference>
<keyword evidence="5" id="KW-0479">Metal-binding</keyword>
<dbReference type="HOGENOM" id="CLU_066245_2_2_10"/>
<comment type="cofactor">
    <cofactor evidence="5">
        <name>Mg(2+)</name>
        <dbReference type="ChEBI" id="CHEBI:18420"/>
    </cofactor>
</comment>
<evidence type="ECO:0000256" key="4">
    <source>
        <dbReference type="PIRSR" id="PIRSR006806-1"/>
    </source>
</evidence>
<keyword evidence="3 4" id="KW-0067">ATP-binding</keyword>